<dbReference type="SMART" id="SM00530">
    <property type="entry name" value="HTH_XRE"/>
    <property type="match status" value="1"/>
</dbReference>
<sequence>MMTFDAHLKEKLKNQRFRKMYDEEKVLFEISIKIIEARSDHNLSQAELAKRAHITQQQLSRIENGMNFNIKTLLKLCDAMDLSLDLTQRPKLQLSRR</sequence>
<dbReference type="SUPFAM" id="SSF47413">
    <property type="entry name" value="lambda repressor-like DNA-binding domains"/>
    <property type="match status" value="1"/>
</dbReference>
<dbReference type="Gene3D" id="1.10.260.40">
    <property type="entry name" value="lambda repressor-like DNA-binding domains"/>
    <property type="match status" value="1"/>
</dbReference>
<dbReference type="PROSITE" id="PS50943">
    <property type="entry name" value="HTH_CROC1"/>
    <property type="match status" value="1"/>
</dbReference>
<gene>
    <name evidence="2" type="ORF">S01H1_39883</name>
</gene>
<dbReference type="Pfam" id="PF01381">
    <property type="entry name" value="HTH_3"/>
    <property type="match status" value="1"/>
</dbReference>
<reference evidence="2" key="1">
    <citation type="journal article" date="2014" name="Front. Microbiol.">
        <title>High frequency of phylogenetically diverse reductive dehalogenase-homologous genes in deep subseafloor sedimentary metagenomes.</title>
        <authorList>
            <person name="Kawai M."/>
            <person name="Futagami T."/>
            <person name="Toyoda A."/>
            <person name="Takaki Y."/>
            <person name="Nishi S."/>
            <person name="Hori S."/>
            <person name="Arai W."/>
            <person name="Tsubouchi T."/>
            <person name="Morono Y."/>
            <person name="Uchiyama I."/>
            <person name="Ito T."/>
            <person name="Fujiyama A."/>
            <person name="Inagaki F."/>
            <person name="Takami H."/>
        </authorList>
    </citation>
    <scope>NUCLEOTIDE SEQUENCE</scope>
    <source>
        <strain evidence="2">Expedition CK06-06</strain>
    </source>
</reference>
<organism evidence="2">
    <name type="scientific">marine sediment metagenome</name>
    <dbReference type="NCBI Taxonomy" id="412755"/>
    <lineage>
        <taxon>unclassified sequences</taxon>
        <taxon>metagenomes</taxon>
        <taxon>ecological metagenomes</taxon>
    </lineage>
</organism>
<dbReference type="GO" id="GO:0003677">
    <property type="term" value="F:DNA binding"/>
    <property type="evidence" value="ECO:0007669"/>
    <property type="project" value="InterPro"/>
</dbReference>
<evidence type="ECO:0000313" key="2">
    <source>
        <dbReference type="EMBL" id="GAG01653.1"/>
    </source>
</evidence>
<name>X0UMU7_9ZZZZ</name>
<dbReference type="InterPro" id="IPR001387">
    <property type="entry name" value="Cro/C1-type_HTH"/>
</dbReference>
<dbReference type="CDD" id="cd00093">
    <property type="entry name" value="HTH_XRE"/>
    <property type="match status" value="1"/>
</dbReference>
<comment type="caution">
    <text evidence="2">The sequence shown here is derived from an EMBL/GenBank/DDBJ whole genome shotgun (WGS) entry which is preliminary data.</text>
</comment>
<accession>X0UMU7</accession>
<dbReference type="EMBL" id="BARS01025213">
    <property type="protein sequence ID" value="GAG01653.1"/>
    <property type="molecule type" value="Genomic_DNA"/>
</dbReference>
<proteinExistence type="predicted"/>
<feature type="domain" description="HTH cro/C1-type" evidence="1">
    <location>
        <begin position="34"/>
        <end position="87"/>
    </location>
</feature>
<dbReference type="InterPro" id="IPR010982">
    <property type="entry name" value="Lambda_DNA-bd_dom_sf"/>
</dbReference>
<evidence type="ECO:0000259" key="1">
    <source>
        <dbReference type="PROSITE" id="PS50943"/>
    </source>
</evidence>
<protein>
    <recommendedName>
        <fullName evidence="1">HTH cro/C1-type domain-containing protein</fullName>
    </recommendedName>
</protein>
<dbReference type="AlphaFoldDB" id="X0UMU7"/>